<evidence type="ECO:0000313" key="3">
    <source>
        <dbReference type="Proteomes" id="UP001058860"/>
    </source>
</evidence>
<accession>A0ABY5PBC2</accession>
<dbReference type="Proteomes" id="UP001058860">
    <property type="component" value="Chromosome"/>
</dbReference>
<dbReference type="PANTHER" id="PTHR35580">
    <property type="entry name" value="CELL SURFACE GLYCOPROTEIN (S-LAYER PROTEIN)-LIKE PROTEIN"/>
    <property type="match status" value="1"/>
</dbReference>
<sequence>MAATSTTAAALTPRETLSLHRQAQNAMRVYPPPVTKTAVSVVIPKEGTNQLIGTVLDDPMYLPDADVLSGAPGGWDIFMSVDPSAPKPGEHEIDVWDGSGEDTLQWIFLRSKAEYGGPSGDLFIIGDPAKPYYAGRDSATEADDDFVYVFKFDPRAADLRVHGRPADYDLVPVYTPTFLGRPGTAVFLRKPGFRDLVAVVEGITPDRLRGRMVSATRPSGTPAIPGIDQRSEPGVSNLGYVAHDDHGDTYLAGQCSALPDGYTGSGSYCVSRYDAEGERVWGRRLGTSDPGDGPWGEFIWRLEVEDGYVFVAGATQGAYGGTAPPGGLQGLSAVVAKLDAATGEQVAVRQIAPKDGHSVAWSMTKDDDGHLYVSGGTGSTSSHDVPPIIAPYVTKIRMADLGTEWFDVPRGGQGELLSTEALGGITYVPGATPGTGTVFTTGYTTGGTYLGADPRSNDVFWVRYDADGTYLNGGSFGPPTQHDGPWQSAHDSAGNLYVVGATYGAMDGEKFAGKGDGFIRKMSPTGQHLWTRLFGTPESDTIHALDIRGDEIYLAGRHAREPRGAQRRQRGRLRRQDDHRR</sequence>
<feature type="region of interest" description="Disordered" evidence="1">
    <location>
        <begin position="557"/>
        <end position="581"/>
    </location>
</feature>
<dbReference type="PANTHER" id="PTHR35580:SF1">
    <property type="entry name" value="PHYTASE-LIKE DOMAIN-CONTAINING PROTEIN"/>
    <property type="match status" value="1"/>
</dbReference>
<gene>
    <name evidence="2" type="ORF">LRS13_13535</name>
</gene>
<evidence type="ECO:0000256" key="1">
    <source>
        <dbReference type="SAM" id="MobiDB-lite"/>
    </source>
</evidence>
<evidence type="ECO:0000313" key="2">
    <source>
        <dbReference type="EMBL" id="UUY01745.1"/>
    </source>
</evidence>
<keyword evidence="3" id="KW-1185">Reference proteome</keyword>
<dbReference type="InterPro" id="IPR052918">
    <property type="entry name" value="Motility_Chemotaxis_Reg"/>
</dbReference>
<reference evidence="3" key="1">
    <citation type="submission" date="2021-11" db="EMBL/GenBank/DDBJ databases">
        <title>Cultivation dependent microbiological survey of springs from the worlds oldest radium mine currently devoted to the extraction of radon-saturated water.</title>
        <authorList>
            <person name="Kapinusova G."/>
            <person name="Smrhova T."/>
            <person name="Strejcek M."/>
            <person name="Suman J."/>
            <person name="Jani K."/>
            <person name="Pajer P."/>
            <person name="Uhlik O."/>
        </authorList>
    </citation>
    <scope>NUCLEOTIDE SEQUENCE [LARGE SCALE GENOMIC DNA]</scope>
    <source>
        <strain evidence="3">J379</strain>
    </source>
</reference>
<organism evidence="2 3">
    <name type="scientific">Svornostia abyssi</name>
    <dbReference type="NCBI Taxonomy" id="2898438"/>
    <lineage>
        <taxon>Bacteria</taxon>
        <taxon>Bacillati</taxon>
        <taxon>Actinomycetota</taxon>
        <taxon>Thermoleophilia</taxon>
        <taxon>Solirubrobacterales</taxon>
        <taxon>Baekduiaceae</taxon>
        <taxon>Svornostia</taxon>
    </lineage>
</organism>
<dbReference type="EMBL" id="CP088295">
    <property type="protein sequence ID" value="UUY01745.1"/>
    <property type="molecule type" value="Genomic_DNA"/>
</dbReference>
<proteinExistence type="predicted"/>
<name>A0ABY5PBC2_9ACTN</name>
<protein>
    <submittedName>
        <fullName evidence="2">Uncharacterized protein</fullName>
    </submittedName>
</protein>
<dbReference type="SUPFAM" id="SSF63829">
    <property type="entry name" value="Calcium-dependent phosphotriesterase"/>
    <property type="match status" value="1"/>
</dbReference>
<dbReference type="RefSeq" id="WP_353862294.1">
    <property type="nucleotide sequence ID" value="NZ_CP088295.1"/>
</dbReference>